<accession>A0A7W7D409</accession>
<protein>
    <recommendedName>
        <fullName evidence="3">DUF5318 domain-containing protein</fullName>
    </recommendedName>
</protein>
<evidence type="ECO:0000313" key="2">
    <source>
        <dbReference type="Proteomes" id="UP000542210"/>
    </source>
</evidence>
<dbReference type="RefSeq" id="WP_184877695.1">
    <property type="nucleotide sequence ID" value="NZ_BOOV01000010.1"/>
</dbReference>
<evidence type="ECO:0000313" key="1">
    <source>
        <dbReference type="EMBL" id="MBB4699887.1"/>
    </source>
</evidence>
<dbReference type="AlphaFoldDB" id="A0A7W7D409"/>
<name>A0A7W7D409_9ACTN</name>
<evidence type="ECO:0008006" key="3">
    <source>
        <dbReference type="Google" id="ProtNLM"/>
    </source>
</evidence>
<dbReference type="Pfam" id="PF17249">
    <property type="entry name" value="DUF5318"/>
    <property type="match status" value="1"/>
</dbReference>
<sequence length="135" mass="15074">MWSQRGVVDYGLAKRATLQSLRSGRMTRRDVCDAHPYLLRAARYHGEPTKRVCPICEHRNVTHVTYVYGDQLGRVTGHVKATSDLVQMAHEYEEFRVYVVEVCQGCSWNHLTVSFVLGNGGPPGGSGVDGRIPET</sequence>
<organism evidence="1 2">
    <name type="scientific">Sphaerisporangium siamense</name>
    <dbReference type="NCBI Taxonomy" id="795645"/>
    <lineage>
        <taxon>Bacteria</taxon>
        <taxon>Bacillati</taxon>
        <taxon>Actinomycetota</taxon>
        <taxon>Actinomycetes</taxon>
        <taxon>Streptosporangiales</taxon>
        <taxon>Streptosporangiaceae</taxon>
        <taxon>Sphaerisporangium</taxon>
    </lineage>
</organism>
<gene>
    <name evidence="1" type="ORF">BJ982_001431</name>
</gene>
<dbReference type="Proteomes" id="UP000542210">
    <property type="component" value="Unassembled WGS sequence"/>
</dbReference>
<dbReference type="EMBL" id="JACHND010000001">
    <property type="protein sequence ID" value="MBB4699887.1"/>
    <property type="molecule type" value="Genomic_DNA"/>
</dbReference>
<keyword evidence="2" id="KW-1185">Reference proteome</keyword>
<comment type="caution">
    <text evidence="1">The sequence shown here is derived from an EMBL/GenBank/DDBJ whole genome shotgun (WGS) entry which is preliminary data.</text>
</comment>
<dbReference type="InterPro" id="IPR035169">
    <property type="entry name" value="DUF5318"/>
</dbReference>
<proteinExistence type="predicted"/>
<reference evidence="1 2" key="1">
    <citation type="submission" date="2020-08" db="EMBL/GenBank/DDBJ databases">
        <title>Sequencing the genomes of 1000 actinobacteria strains.</title>
        <authorList>
            <person name="Klenk H.-P."/>
        </authorList>
    </citation>
    <scope>NUCLEOTIDE SEQUENCE [LARGE SCALE GENOMIC DNA]</scope>
    <source>
        <strain evidence="1 2">DSM 45784</strain>
    </source>
</reference>